<gene>
    <name evidence="25" type="primary">kif23</name>
</gene>
<comment type="subcellular location">
    <subcellularLocation>
        <location evidence="2">Cytoplasm</location>
        <location evidence="2">Cytoskeleton</location>
        <location evidence="2">Spindle</location>
    </subcellularLocation>
    <subcellularLocation>
        <location evidence="3">Midbody</location>
        <location evidence="3">Midbody ring</location>
    </subcellularLocation>
    <subcellularLocation>
        <location evidence="1">Nucleus</location>
    </subcellularLocation>
</comment>
<dbReference type="Gene3D" id="2.60.40.4330">
    <property type="entry name" value="Kinesin-like protein Kif23, Arf6-interacting domain"/>
    <property type="match status" value="1"/>
</dbReference>
<organism evidence="25 26">
    <name type="scientific">Sander lucioperca</name>
    <name type="common">Pike-perch</name>
    <name type="synonym">Perca lucioperca</name>
    <dbReference type="NCBI Taxonomy" id="283035"/>
    <lineage>
        <taxon>Eukaryota</taxon>
        <taxon>Metazoa</taxon>
        <taxon>Chordata</taxon>
        <taxon>Craniata</taxon>
        <taxon>Vertebrata</taxon>
        <taxon>Euteleostomi</taxon>
        <taxon>Actinopterygii</taxon>
        <taxon>Neopterygii</taxon>
        <taxon>Teleostei</taxon>
        <taxon>Neoteleostei</taxon>
        <taxon>Acanthomorphata</taxon>
        <taxon>Eupercaria</taxon>
        <taxon>Perciformes</taxon>
        <taxon>Percoidei</taxon>
        <taxon>Percidae</taxon>
        <taxon>Luciopercinae</taxon>
        <taxon>Sander</taxon>
    </lineage>
</organism>
<dbReference type="InterPro" id="IPR032384">
    <property type="entry name" value="Kif23_Arf-bd"/>
</dbReference>
<keyword evidence="8 21" id="KW-0493">Microtubule</keyword>
<evidence type="ECO:0000313" key="25">
    <source>
        <dbReference type="Ensembl" id="ENSSLUP00000002369.1"/>
    </source>
</evidence>
<dbReference type="GO" id="GO:0007018">
    <property type="term" value="P:microtubule-based movement"/>
    <property type="evidence" value="ECO:0007669"/>
    <property type="project" value="InterPro"/>
</dbReference>
<keyword evidence="26" id="KW-1185">Reference proteome</keyword>
<dbReference type="PANTHER" id="PTHR24115:SF600">
    <property type="entry name" value="KINESIN-LIKE PROTEIN KIF23"/>
    <property type="match status" value="1"/>
</dbReference>
<dbReference type="InterPro" id="IPR038105">
    <property type="entry name" value="Kif23_Arf-bd_sf"/>
</dbReference>
<dbReference type="GO" id="GO:0051256">
    <property type="term" value="P:mitotic spindle midzone assembly"/>
    <property type="evidence" value="ECO:0007669"/>
    <property type="project" value="TreeGrafter"/>
</dbReference>
<dbReference type="PROSITE" id="PS00411">
    <property type="entry name" value="KINESIN_MOTOR_1"/>
    <property type="match status" value="1"/>
</dbReference>
<dbReference type="SMART" id="SM00129">
    <property type="entry name" value="KISc"/>
    <property type="match status" value="1"/>
</dbReference>
<dbReference type="Pfam" id="PF16540">
    <property type="entry name" value="MKLP1_Arf_bdg"/>
    <property type="match status" value="1"/>
</dbReference>
<keyword evidence="5" id="KW-1017">Isopeptide bond</keyword>
<keyword evidence="16" id="KW-0539">Nucleus</keyword>
<evidence type="ECO:0000256" key="5">
    <source>
        <dbReference type="ARBA" id="ARBA00022499"/>
    </source>
</evidence>
<evidence type="ECO:0000256" key="20">
    <source>
        <dbReference type="PROSITE-ProRule" id="PRU00283"/>
    </source>
</evidence>
<evidence type="ECO:0000256" key="2">
    <source>
        <dbReference type="ARBA" id="ARBA00004186"/>
    </source>
</evidence>
<dbReference type="GO" id="GO:0005819">
    <property type="term" value="C:spindle"/>
    <property type="evidence" value="ECO:0007669"/>
    <property type="project" value="UniProtKB-SubCell"/>
</dbReference>
<evidence type="ECO:0000256" key="15">
    <source>
        <dbReference type="ARBA" id="ARBA00023212"/>
    </source>
</evidence>
<dbReference type="CDD" id="cd01368">
    <property type="entry name" value="KISc_KIF23_like"/>
    <property type="match status" value="1"/>
</dbReference>
<feature type="compositionally biased region" description="Low complexity" evidence="23">
    <location>
        <begin position="692"/>
        <end position="706"/>
    </location>
</feature>
<evidence type="ECO:0000313" key="26">
    <source>
        <dbReference type="Proteomes" id="UP000694568"/>
    </source>
</evidence>
<name>A0A8C9WVT4_SANLU</name>
<dbReference type="InterPro" id="IPR036961">
    <property type="entry name" value="Kinesin_motor_dom_sf"/>
</dbReference>
<comment type="subunit">
    <text evidence="19">Heterotetramer of two molecules each of RACGAP1 and KIF23. Found in the centralspindlin complex. Interacts with RACGAP1; the interaction is direct. Interacts with ECT2 and PRC1. Interacts with ANXA11 during cytokinesis. Interacts with BIRC6/bruce and USP8/UBPY. Interacts with ARF6, forming heterodimers and heterotetramers.</text>
</comment>
<dbReference type="GO" id="GO:0005524">
    <property type="term" value="F:ATP binding"/>
    <property type="evidence" value="ECO:0007669"/>
    <property type="project" value="UniProtKB-UniRule"/>
</dbReference>
<dbReference type="GO" id="GO:0090543">
    <property type="term" value="C:Flemming body"/>
    <property type="evidence" value="ECO:0007669"/>
    <property type="project" value="UniProtKB-SubCell"/>
</dbReference>
<protein>
    <recommendedName>
        <fullName evidence="21">Kinesin-like protein</fullName>
    </recommendedName>
</protein>
<evidence type="ECO:0000256" key="19">
    <source>
        <dbReference type="ARBA" id="ARBA00066079"/>
    </source>
</evidence>
<dbReference type="GO" id="GO:0005634">
    <property type="term" value="C:nucleus"/>
    <property type="evidence" value="ECO:0007669"/>
    <property type="project" value="UniProtKB-SubCell"/>
</dbReference>
<evidence type="ECO:0000256" key="6">
    <source>
        <dbReference type="ARBA" id="ARBA00022553"/>
    </source>
</evidence>
<feature type="binding site" evidence="20">
    <location>
        <begin position="115"/>
        <end position="122"/>
    </location>
    <ligand>
        <name>ATP</name>
        <dbReference type="ChEBI" id="CHEBI:30616"/>
    </ligand>
</feature>
<evidence type="ECO:0000256" key="22">
    <source>
        <dbReference type="SAM" id="Coils"/>
    </source>
</evidence>
<evidence type="ECO:0000256" key="18">
    <source>
        <dbReference type="ARBA" id="ARBA00058317"/>
    </source>
</evidence>
<comment type="similarity">
    <text evidence="20 21">Belongs to the TRAFAC class myosin-kinesin ATPase superfamily. Kinesin family.</text>
</comment>
<sequence>ILLFFRKCKTPRRPPKKPSISFYPPVTFAQVYCRVRPLGVEDEECCIEVISSATIQLHAPEGFKTNRNGEYKETQYSFKKVFGVSISQIELFEHVAKPLVDDLIHGKNGLLFTYGVTGSGKTFTMTGSPGQGGLLPRSLDMIFNSIGPYQAKRYVFKTDDKNGMEVQNEVDALLERQRRENNSLLLQQKLDPEIADMIKSEEAYKTEGVDEDSSYSVFVSYIEIYNNYIYDLLEENQEDAIKPKPPQSKTLREDQNHNMYVAGCMEVEVKSAEEAFQVFWRGQKKRKVANTRLNRESSRSHSVLIVKLAQAPLDADGDNILQDKNQVTVSQLCLVDLAGSERTGRTGAEGTRIREAGNINQSLLNLRTCIEILRENQLCGTNRMVPYRDSKVTHLFKNYFDGEGKVRMVVCVNPKADDYEETLLVMRFAELTQEVEVARPVDRPICGFTPGRRHRNQAFKEELSRKLDERGGPIDGDVPSVINSMVHCLPPLPSSELADPNDDITLPRLIEALHNRHRIRQMMIDEYNNSMLQELDNNLISKENVIHEQNGKLVDKEKIIQNNKAEIERLEKRTKMQEHKIDILQKTTKIYEDDQRTLKYELETREQRLQREQSDKRRLEQRMQGVVTDTQYKWEKECDRRVNAMQLEMQNKLWVKDEKLKQLKAIVTESKTPGRPDPPPRQTQQEPLPAKRSASPSPVPTVTPVRPLHRRSRSAGGEKWVDHKPSSSLDLGTVLQPVIPNSIQVSTPSEKALSKCDRYVLTHQEVASDGEIQTQLIKGEVIKTRGGGQAVQFTDIETLKQERKRKSSEGTPANGDHTDGAWTDVETRCSAAVEMRAGSNLGPGYEHHGITKRRKP</sequence>
<evidence type="ECO:0000256" key="13">
    <source>
        <dbReference type="ARBA" id="ARBA00023054"/>
    </source>
</evidence>
<evidence type="ECO:0000256" key="8">
    <source>
        <dbReference type="ARBA" id="ARBA00022701"/>
    </source>
</evidence>
<evidence type="ECO:0000256" key="16">
    <source>
        <dbReference type="ARBA" id="ARBA00023242"/>
    </source>
</evidence>
<evidence type="ECO:0000256" key="9">
    <source>
        <dbReference type="ARBA" id="ARBA00022741"/>
    </source>
</evidence>
<proteinExistence type="inferred from homology"/>
<evidence type="ECO:0000256" key="3">
    <source>
        <dbReference type="ARBA" id="ARBA00004476"/>
    </source>
</evidence>
<evidence type="ECO:0000256" key="7">
    <source>
        <dbReference type="ARBA" id="ARBA00022618"/>
    </source>
</evidence>
<feature type="domain" description="Kinesin motor" evidence="24">
    <location>
        <begin position="28"/>
        <end position="435"/>
    </location>
</feature>
<reference evidence="25" key="2">
    <citation type="submission" date="2025-09" db="UniProtKB">
        <authorList>
            <consortium name="Ensembl"/>
        </authorList>
    </citation>
    <scope>IDENTIFICATION</scope>
</reference>
<feature type="coiled-coil region" evidence="22">
    <location>
        <begin position="553"/>
        <end position="629"/>
    </location>
</feature>
<dbReference type="PROSITE" id="PS50067">
    <property type="entry name" value="KINESIN_MOTOR_2"/>
    <property type="match status" value="1"/>
</dbReference>
<evidence type="ECO:0000256" key="11">
    <source>
        <dbReference type="ARBA" id="ARBA00022840"/>
    </source>
</evidence>
<dbReference type="GO" id="GO:0005871">
    <property type="term" value="C:kinesin complex"/>
    <property type="evidence" value="ECO:0007669"/>
    <property type="project" value="TreeGrafter"/>
</dbReference>
<comment type="function">
    <text evidence="18">Component of the centralspindlin complex that serves as a microtubule-dependent and Rho-mediated signaling required for the myosin contractile ring formation during the cell cycle cytokinesis. Essential for cytokinesis in Rho-mediated signaling. Required for the localization of ECT2 to the central spindle. Plus-end-directed motor enzyme that moves antiparallel microtubules in vitro.</text>
</comment>
<dbReference type="PANTHER" id="PTHR24115">
    <property type="entry name" value="KINESIN-RELATED"/>
    <property type="match status" value="1"/>
</dbReference>
<dbReference type="InterPro" id="IPR019821">
    <property type="entry name" value="Kinesin_motor_CS"/>
</dbReference>
<keyword evidence="17" id="KW-0131">Cell cycle</keyword>
<keyword evidence="12" id="KW-0832">Ubl conjugation</keyword>
<keyword evidence="13 22" id="KW-0175">Coiled coil</keyword>
<feature type="region of interest" description="Disordered" evidence="23">
    <location>
        <begin position="668"/>
        <end position="727"/>
    </location>
</feature>
<dbReference type="Proteomes" id="UP000694568">
    <property type="component" value="Unplaced"/>
</dbReference>
<dbReference type="GO" id="GO:0008017">
    <property type="term" value="F:microtubule binding"/>
    <property type="evidence" value="ECO:0007669"/>
    <property type="project" value="InterPro"/>
</dbReference>
<evidence type="ECO:0000256" key="23">
    <source>
        <dbReference type="SAM" id="MobiDB-lite"/>
    </source>
</evidence>
<dbReference type="GO" id="GO:0003777">
    <property type="term" value="F:microtubule motor activity"/>
    <property type="evidence" value="ECO:0007669"/>
    <property type="project" value="InterPro"/>
</dbReference>
<dbReference type="InterPro" id="IPR001752">
    <property type="entry name" value="Kinesin_motor_dom"/>
</dbReference>
<evidence type="ECO:0000256" key="12">
    <source>
        <dbReference type="ARBA" id="ARBA00022843"/>
    </source>
</evidence>
<dbReference type="SUPFAM" id="SSF52540">
    <property type="entry name" value="P-loop containing nucleoside triphosphate hydrolases"/>
    <property type="match status" value="1"/>
</dbReference>
<evidence type="ECO:0000256" key="10">
    <source>
        <dbReference type="ARBA" id="ARBA00022776"/>
    </source>
</evidence>
<keyword evidence="9 20" id="KW-0547">Nucleotide-binding</keyword>
<keyword evidence="4" id="KW-0963">Cytoplasm</keyword>
<evidence type="ECO:0000256" key="1">
    <source>
        <dbReference type="ARBA" id="ARBA00004123"/>
    </source>
</evidence>
<feature type="region of interest" description="Disordered" evidence="23">
    <location>
        <begin position="801"/>
        <end position="856"/>
    </location>
</feature>
<dbReference type="Pfam" id="PF00225">
    <property type="entry name" value="Kinesin"/>
    <property type="match status" value="1"/>
</dbReference>
<keyword evidence="7" id="KW-0132">Cell division</keyword>
<evidence type="ECO:0000256" key="17">
    <source>
        <dbReference type="ARBA" id="ARBA00023306"/>
    </source>
</evidence>
<dbReference type="InterPro" id="IPR027417">
    <property type="entry name" value="P-loop_NTPase"/>
</dbReference>
<dbReference type="GO" id="GO:0005874">
    <property type="term" value="C:microtubule"/>
    <property type="evidence" value="ECO:0007669"/>
    <property type="project" value="UniProtKB-KW"/>
</dbReference>
<dbReference type="AlphaFoldDB" id="A0A8C9WVT4"/>
<evidence type="ECO:0000256" key="21">
    <source>
        <dbReference type="RuleBase" id="RU000394"/>
    </source>
</evidence>
<evidence type="ECO:0000259" key="24">
    <source>
        <dbReference type="PROSITE" id="PS50067"/>
    </source>
</evidence>
<evidence type="ECO:0000256" key="4">
    <source>
        <dbReference type="ARBA" id="ARBA00022490"/>
    </source>
</evidence>
<dbReference type="Gene3D" id="3.40.850.10">
    <property type="entry name" value="Kinesin motor domain"/>
    <property type="match status" value="1"/>
</dbReference>
<dbReference type="Ensembl" id="ENSSLUT00000002462.1">
    <property type="protein sequence ID" value="ENSSLUP00000002369.1"/>
    <property type="gene ID" value="ENSSLUG00000000973.1"/>
</dbReference>
<accession>A0A8C9WVT4</accession>
<dbReference type="InterPro" id="IPR027640">
    <property type="entry name" value="Kinesin-like_fam"/>
</dbReference>
<dbReference type="FunFam" id="2.60.40.4330:FF:000001">
    <property type="entry name" value="Kinesin-like protein"/>
    <property type="match status" value="1"/>
</dbReference>
<keyword evidence="11 20" id="KW-0067">ATP-binding</keyword>
<dbReference type="GO" id="GO:0016887">
    <property type="term" value="F:ATP hydrolysis activity"/>
    <property type="evidence" value="ECO:0007669"/>
    <property type="project" value="TreeGrafter"/>
</dbReference>
<evidence type="ECO:0000256" key="14">
    <source>
        <dbReference type="ARBA" id="ARBA00023175"/>
    </source>
</evidence>
<dbReference type="PRINTS" id="PR00380">
    <property type="entry name" value="KINESINHEAVY"/>
</dbReference>
<dbReference type="GeneTree" id="ENSGT00940000155837"/>
<reference evidence="25" key="1">
    <citation type="submission" date="2025-08" db="UniProtKB">
        <authorList>
            <consortium name="Ensembl"/>
        </authorList>
    </citation>
    <scope>IDENTIFICATION</scope>
</reference>
<keyword evidence="10" id="KW-0498">Mitosis</keyword>
<keyword evidence="14 20" id="KW-0505">Motor protein</keyword>
<dbReference type="GO" id="GO:0051301">
    <property type="term" value="P:cell division"/>
    <property type="evidence" value="ECO:0007669"/>
    <property type="project" value="UniProtKB-KW"/>
</dbReference>
<keyword evidence="6" id="KW-0597">Phosphoprotein</keyword>
<keyword evidence="15" id="KW-0206">Cytoskeleton</keyword>